<dbReference type="GO" id="GO:0030288">
    <property type="term" value="C:outer membrane-bounded periplasmic space"/>
    <property type="evidence" value="ECO:0007669"/>
    <property type="project" value="InterPro"/>
</dbReference>
<evidence type="ECO:0000313" key="7">
    <source>
        <dbReference type="Proteomes" id="UP000245474"/>
    </source>
</evidence>
<dbReference type="InterPro" id="IPR018389">
    <property type="entry name" value="DctP_fam"/>
</dbReference>
<dbReference type="InterPro" id="IPR004682">
    <property type="entry name" value="TRAP_DctP"/>
</dbReference>
<reference evidence="6 7" key="1">
    <citation type="submission" date="2018-05" db="EMBL/GenBank/DDBJ databases">
        <title>Spiribacter halobius sp. nov., a moderately halophilic bacterium isolated from marine solar saltern.</title>
        <authorList>
            <person name="Zheng W.-S."/>
            <person name="Lu D.-C."/>
            <person name="Du Z.-J."/>
        </authorList>
    </citation>
    <scope>NUCLEOTIDE SEQUENCE [LARGE SCALE GENOMIC DNA]</scope>
    <source>
        <strain evidence="6 7">E85</strain>
    </source>
</reference>
<dbReference type="PIRSF" id="PIRSF006470">
    <property type="entry name" value="DctB"/>
    <property type="match status" value="1"/>
</dbReference>
<keyword evidence="7" id="KW-1185">Reference proteome</keyword>
<dbReference type="EMBL" id="QFFI01000001">
    <property type="protein sequence ID" value="PWG65797.1"/>
    <property type="molecule type" value="Genomic_DNA"/>
</dbReference>
<evidence type="ECO:0000313" key="6">
    <source>
        <dbReference type="EMBL" id="PWG65797.1"/>
    </source>
</evidence>
<comment type="subcellular location">
    <subcellularLocation>
        <location evidence="1">Cell envelope</location>
    </subcellularLocation>
</comment>
<protein>
    <submittedName>
        <fullName evidence="6">C4-dicarboxylate ABC transporter</fullName>
    </submittedName>
</protein>
<dbReference type="RefSeq" id="WP_109675173.1">
    <property type="nucleotide sequence ID" value="NZ_CP086615.1"/>
</dbReference>
<evidence type="ECO:0000256" key="5">
    <source>
        <dbReference type="SAM" id="SignalP"/>
    </source>
</evidence>
<gene>
    <name evidence="6" type="ORF">DEM34_00595</name>
</gene>
<organism evidence="6 7">
    <name type="scientific">Sediminicurvatus halobius</name>
    <dbReference type="NCBI Taxonomy" id="2182432"/>
    <lineage>
        <taxon>Bacteria</taxon>
        <taxon>Pseudomonadati</taxon>
        <taxon>Pseudomonadota</taxon>
        <taxon>Gammaproteobacteria</taxon>
        <taxon>Chromatiales</taxon>
        <taxon>Ectothiorhodospiraceae</taxon>
        <taxon>Sediminicurvatus</taxon>
    </lineage>
</organism>
<keyword evidence="4 5" id="KW-0732">Signal</keyword>
<dbReference type="PANTHER" id="PTHR33376">
    <property type="match status" value="1"/>
</dbReference>
<evidence type="ECO:0000256" key="2">
    <source>
        <dbReference type="ARBA" id="ARBA00009023"/>
    </source>
</evidence>
<dbReference type="Proteomes" id="UP000245474">
    <property type="component" value="Unassembled WGS sequence"/>
</dbReference>
<comment type="similarity">
    <text evidence="2">Belongs to the bacterial solute-binding protein 7 family.</text>
</comment>
<dbReference type="InterPro" id="IPR038404">
    <property type="entry name" value="TRAP_DctP_sf"/>
</dbReference>
<feature type="signal peptide" evidence="5">
    <location>
        <begin position="1"/>
        <end position="28"/>
    </location>
</feature>
<dbReference type="GO" id="GO:0055085">
    <property type="term" value="P:transmembrane transport"/>
    <property type="evidence" value="ECO:0007669"/>
    <property type="project" value="InterPro"/>
</dbReference>
<dbReference type="Gene3D" id="3.40.190.170">
    <property type="entry name" value="Bacterial extracellular solute-binding protein, family 7"/>
    <property type="match status" value="1"/>
</dbReference>
<sequence length="330" mass="35881">MFDFSSRALRTIAPAVALTLGVSLAADARTLVLGHGAAPGNPRTMAADLFAELVHDYTDGSLDVQIQGSEQLGSDVEMLDQVLSGQLDLTANSQGPLANIVPEANVFGLPFLFDSPQAAWEVVDGELGDRVADLTEERGLKVLAWWDNGIRHITNNARPIEQPEDVDGLKIRTPEDAMTISIFEELGANPTPLAFGELYTALRQGTVDGQENPLVNIWSSKLHEVQDYLSLTGHKYEVTPFIVGMQTWQSLSADEQAAVERAAQEAGAYQRMELVRQSADLGGRMEEAGVAINEADVAAFREATQPVYDHWRERLGDIVDLAQEAAADNR</sequence>
<dbReference type="CDD" id="cd13603">
    <property type="entry name" value="PBP2_TRAP_Siap_TeaA_like"/>
    <property type="match status" value="1"/>
</dbReference>
<evidence type="ECO:0000256" key="1">
    <source>
        <dbReference type="ARBA" id="ARBA00004196"/>
    </source>
</evidence>
<keyword evidence="3" id="KW-0813">Transport</keyword>
<comment type="caution">
    <text evidence="6">The sequence shown here is derived from an EMBL/GenBank/DDBJ whole genome shotgun (WGS) entry which is preliminary data.</text>
</comment>
<accession>A0A2U2N9N2</accession>
<dbReference type="OrthoDB" id="5670809at2"/>
<dbReference type="NCBIfam" id="TIGR00787">
    <property type="entry name" value="dctP"/>
    <property type="match status" value="1"/>
</dbReference>
<dbReference type="NCBIfam" id="NF037995">
    <property type="entry name" value="TRAP_S1"/>
    <property type="match status" value="1"/>
</dbReference>
<feature type="chain" id="PRO_5015725978" evidence="5">
    <location>
        <begin position="29"/>
        <end position="330"/>
    </location>
</feature>
<evidence type="ECO:0000256" key="4">
    <source>
        <dbReference type="ARBA" id="ARBA00022729"/>
    </source>
</evidence>
<dbReference type="PANTHER" id="PTHR33376:SF4">
    <property type="entry name" value="SIALIC ACID-BINDING PERIPLASMIC PROTEIN SIAP"/>
    <property type="match status" value="1"/>
</dbReference>
<name>A0A2U2N9N2_9GAMM</name>
<dbReference type="Pfam" id="PF03480">
    <property type="entry name" value="DctP"/>
    <property type="match status" value="1"/>
</dbReference>
<evidence type="ECO:0000256" key="3">
    <source>
        <dbReference type="ARBA" id="ARBA00022448"/>
    </source>
</evidence>
<dbReference type="AlphaFoldDB" id="A0A2U2N9N2"/>
<proteinExistence type="inferred from homology"/>